<dbReference type="InterPro" id="IPR035647">
    <property type="entry name" value="EFG_III/V"/>
</dbReference>
<dbReference type="EMBL" id="CP040846">
    <property type="protein sequence ID" value="QDA31643.1"/>
    <property type="molecule type" value="Genomic_DNA"/>
</dbReference>
<dbReference type="Proteomes" id="UP000306007">
    <property type="component" value="Chromosome"/>
</dbReference>
<evidence type="ECO:0000313" key="4">
    <source>
        <dbReference type="EMBL" id="QDA31643.1"/>
    </source>
</evidence>
<dbReference type="NCBIfam" id="TIGR00257">
    <property type="entry name" value="IMPACT_YIGZ"/>
    <property type="match status" value="1"/>
</dbReference>
<dbReference type="InterPro" id="IPR020568">
    <property type="entry name" value="Ribosomal_Su5_D2-typ_SF"/>
</dbReference>
<comment type="similarity">
    <text evidence="1">Belongs to the IMPACT family.</text>
</comment>
<dbReference type="InterPro" id="IPR001498">
    <property type="entry name" value="Impact_N"/>
</dbReference>
<dbReference type="Pfam" id="PF01205">
    <property type="entry name" value="Impact_N"/>
    <property type="match status" value="1"/>
</dbReference>
<dbReference type="InterPro" id="IPR023582">
    <property type="entry name" value="Impact"/>
</dbReference>
<dbReference type="InterPro" id="IPR015796">
    <property type="entry name" value="Impact_YigZ-like"/>
</dbReference>
<evidence type="ECO:0000259" key="2">
    <source>
        <dbReference type="Pfam" id="PF01205"/>
    </source>
</evidence>
<keyword evidence="5" id="KW-1185">Reference proteome</keyword>
<dbReference type="SUPFAM" id="SSF54211">
    <property type="entry name" value="Ribosomal protein S5 domain 2-like"/>
    <property type="match status" value="1"/>
</dbReference>
<name>A0A4Y5SL67_9EURY</name>
<dbReference type="SUPFAM" id="SSF54980">
    <property type="entry name" value="EF-G C-terminal domain-like"/>
    <property type="match status" value="1"/>
</dbReference>
<dbReference type="Gene3D" id="3.30.70.240">
    <property type="match status" value="1"/>
</dbReference>
<evidence type="ECO:0000259" key="3">
    <source>
        <dbReference type="Pfam" id="PF09186"/>
    </source>
</evidence>
<dbReference type="InterPro" id="IPR020569">
    <property type="entry name" value="UPF0029_Impact_CS"/>
</dbReference>
<protein>
    <submittedName>
        <fullName evidence="4">YigZ family protein</fullName>
    </submittedName>
</protein>
<feature type="domain" description="Impact N-terminal" evidence="2">
    <location>
        <begin position="18"/>
        <end position="124"/>
    </location>
</feature>
<feature type="domain" description="UPF0029" evidence="3">
    <location>
        <begin position="140"/>
        <end position="195"/>
    </location>
</feature>
<proteinExistence type="inferred from homology"/>
<dbReference type="Pfam" id="PF09186">
    <property type="entry name" value="DUF1949"/>
    <property type="match status" value="1"/>
</dbReference>
<dbReference type="AlphaFoldDB" id="A0A4Y5SL67"/>
<dbReference type="PROSITE" id="PS00910">
    <property type="entry name" value="UPF0029"/>
    <property type="match status" value="1"/>
</dbReference>
<dbReference type="PANTHER" id="PTHR16301">
    <property type="entry name" value="IMPACT-RELATED"/>
    <property type="match status" value="1"/>
</dbReference>
<dbReference type="RefSeq" id="WP_139680980.1">
    <property type="nucleotide sequence ID" value="NZ_CP040846.1"/>
</dbReference>
<gene>
    <name evidence="4" type="ORF">FH039_08595</name>
</gene>
<dbReference type="GO" id="GO:0006446">
    <property type="term" value="P:regulation of translational initiation"/>
    <property type="evidence" value="ECO:0007669"/>
    <property type="project" value="TreeGrafter"/>
</dbReference>
<dbReference type="GO" id="GO:0005737">
    <property type="term" value="C:cytoplasm"/>
    <property type="evidence" value="ECO:0007669"/>
    <property type="project" value="TreeGrafter"/>
</dbReference>
<organism evidence="4 5">
    <name type="scientific">Thermococcus indicus</name>
    <dbReference type="NCBI Taxonomy" id="2586643"/>
    <lineage>
        <taxon>Archaea</taxon>
        <taxon>Methanobacteriati</taxon>
        <taxon>Methanobacteriota</taxon>
        <taxon>Thermococci</taxon>
        <taxon>Thermococcales</taxon>
        <taxon>Thermococcaceae</taxon>
        <taxon>Thermococcus</taxon>
    </lineage>
</organism>
<dbReference type="KEGG" id="tic:FH039_08595"/>
<sequence length="211" mass="23315">MDGYRTLKGIGTAELVIKKSVFIGYASPASTEEEAKAFITKIKTYHNDATHNVSAYLINDGKNFAVRYDDDGEPKGSAGKPVLKVIQNRGLSNVVVVVTRYFGGIKLGYGGLVKAYSDAASLAIENAGIVEVYETERFQVTFPYGLFHLVRETVENTGGRVVGEDYGELVTFTIETRKGEAEKLMELLTERTRGRAKLRALFWRSAGRVFK</sequence>
<evidence type="ECO:0000313" key="5">
    <source>
        <dbReference type="Proteomes" id="UP000306007"/>
    </source>
</evidence>
<dbReference type="GeneID" id="40475237"/>
<dbReference type="InterPro" id="IPR015269">
    <property type="entry name" value="UPF0029_Impact_C"/>
</dbReference>
<evidence type="ECO:0000256" key="1">
    <source>
        <dbReference type="ARBA" id="ARBA00007665"/>
    </source>
</evidence>
<accession>A0A4Y5SL67</accession>
<dbReference type="PANTHER" id="PTHR16301:SF20">
    <property type="entry name" value="IMPACT FAMILY MEMBER YIGZ"/>
    <property type="match status" value="1"/>
</dbReference>
<reference evidence="4 5" key="1">
    <citation type="submission" date="2019-06" db="EMBL/GenBank/DDBJ databases">
        <title>Thermococcus indicus sp. nov., a Fe(III)-reducing hyperthermophilic archaeon isolated from the Onnuri vent field of the Central Indian Ocean ridge.</title>
        <authorList>
            <person name="Lim J.K."/>
            <person name="Kim Y.J."/>
            <person name="Kwon K.K."/>
        </authorList>
    </citation>
    <scope>NUCLEOTIDE SEQUENCE [LARGE SCALE GENOMIC DNA]</scope>
    <source>
        <strain evidence="4 5">IOH1</strain>
    </source>
</reference>
<dbReference type="Gene3D" id="3.30.230.30">
    <property type="entry name" value="Impact, N-terminal domain"/>
    <property type="match status" value="1"/>
</dbReference>
<dbReference type="OrthoDB" id="121633at2157"/>
<dbReference type="InterPro" id="IPR036956">
    <property type="entry name" value="Impact_N_sf"/>
</dbReference>